<organism evidence="1 2">
    <name type="scientific">Sesamum alatum</name>
    <dbReference type="NCBI Taxonomy" id="300844"/>
    <lineage>
        <taxon>Eukaryota</taxon>
        <taxon>Viridiplantae</taxon>
        <taxon>Streptophyta</taxon>
        <taxon>Embryophyta</taxon>
        <taxon>Tracheophyta</taxon>
        <taxon>Spermatophyta</taxon>
        <taxon>Magnoliopsida</taxon>
        <taxon>eudicotyledons</taxon>
        <taxon>Gunneridae</taxon>
        <taxon>Pentapetalae</taxon>
        <taxon>asterids</taxon>
        <taxon>lamiids</taxon>
        <taxon>Lamiales</taxon>
        <taxon>Pedaliaceae</taxon>
        <taxon>Sesamum</taxon>
    </lineage>
</organism>
<name>A0AAE1YS91_9LAMI</name>
<accession>A0AAE1YS91</accession>
<dbReference type="EMBL" id="JACGWO010000002">
    <property type="protein sequence ID" value="KAK4435232.1"/>
    <property type="molecule type" value="Genomic_DNA"/>
</dbReference>
<reference evidence="1" key="2">
    <citation type="journal article" date="2024" name="Plant">
        <title>Genomic evolution and insights into agronomic trait innovations of Sesamum species.</title>
        <authorList>
            <person name="Miao H."/>
            <person name="Wang L."/>
            <person name="Qu L."/>
            <person name="Liu H."/>
            <person name="Sun Y."/>
            <person name="Le M."/>
            <person name="Wang Q."/>
            <person name="Wei S."/>
            <person name="Zheng Y."/>
            <person name="Lin W."/>
            <person name="Duan Y."/>
            <person name="Cao H."/>
            <person name="Xiong S."/>
            <person name="Wang X."/>
            <person name="Wei L."/>
            <person name="Li C."/>
            <person name="Ma Q."/>
            <person name="Ju M."/>
            <person name="Zhao R."/>
            <person name="Li G."/>
            <person name="Mu C."/>
            <person name="Tian Q."/>
            <person name="Mei H."/>
            <person name="Zhang T."/>
            <person name="Gao T."/>
            <person name="Zhang H."/>
        </authorList>
    </citation>
    <scope>NUCLEOTIDE SEQUENCE</scope>
    <source>
        <strain evidence="1">3651</strain>
    </source>
</reference>
<dbReference type="AlphaFoldDB" id="A0AAE1YS91"/>
<reference evidence="1" key="1">
    <citation type="submission" date="2020-06" db="EMBL/GenBank/DDBJ databases">
        <authorList>
            <person name="Li T."/>
            <person name="Hu X."/>
            <person name="Zhang T."/>
            <person name="Song X."/>
            <person name="Zhang H."/>
            <person name="Dai N."/>
            <person name="Sheng W."/>
            <person name="Hou X."/>
            <person name="Wei L."/>
        </authorList>
    </citation>
    <scope>NUCLEOTIDE SEQUENCE</scope>
    <source>
        <strain evidence="1">3651</strain>
        <tissue evidence="1">Leaf</tissue>
    </source>
</reference>
<dbReference type="Proteomes" id="UP001293254">
    <property type="component" value="Unassembled WGS sequence"/>
</dbReference>
<protein>
    <submittedName>
        <fullName evidence="1">Uncharacterized protein</fullName>
    </submittedName>
</protein>
<comment type="caution">
    <text evidence="1">The sequence shown here is derived from an EMBL/GenBank/DDBJ whole genome shotgun (WGS) entry which is preliminary data.</text>
</comment>
<sequence length="112" mass="12626">MGNPIRVYASIHHNENLWISPMDQVMCCRNKLRGRRPLQFQVSILIDGGKFSKVGRIEPIWLADPRIVTGCVEALKQNKFVDSSWLSSLLKFSNEAVRKEGSGQKLSVEVNG</sequence>
<proteinExistence type="predicted"/>
<keyword evidence="2" id="KW-1185">Reference proteome</keyword>
<evidence type="ECO:0000313" key="1">
    <source>
        <dbReference type="EMBL" id="KAK4435232.1"/>
    </source>
</evidence>
<evidence type="ECO:0000313" key="2">
    <source>
        <dbReference type="Proteomes" id="UP001293254"/>
    </source>
</evidence>
<gene>
    <name evidence="1" type="ORF">Salat_0686500</name>
</gene>